<feature type="compositionally biased region" description="Low complexity" evidence="10">
    <location>
        <begin position="445"/>
        <end position="459"/>
    </location>
</feature>
<reference evidence="13" key="1">
    <citation type="submission" date="2020-08" db="EMBL/GenBank/DDBJ databases">
        <title>Spodoptera exigua strain:BAW_Kor-Di-RS1 Genome sequencing and assembly.</title>
        <authorList>
            <person name="Kim J."/>
            <person name="Nam H.Y."/>
            <person name="Kwon M."/>
            <person name="Choi J.H."/>
            <person name="Cho S.R."/>
            <person name="Kim G.-H."/>
        </authorList>
    </citation>
    <scope>NUCLEOTIDE SEQUENCE</scope>
    <source>
        <strain evidence="13">BAW_Kor-Di-RS1</strain>
        <tissue evidence="13">Whole-body</tissue>
    </source>
</reference>
<dbReference type="GO" id="GO:0005737">
    <property type="term" value="C:cytoplasm"/>
    <property type="evidence" value="ECO:0007669"/>
    <property type="project" value="TreeGrafter"/>
</dbReference>
<feature type="region of interest" description="Disordered" evidence="10">
    <location>
        <begin position="308"/>
        <end position="375"/>
    </location>
</feature>
<dbReference type="GO" id="GO:0035556">
    <property type="term" value="P:intracellular signal transduction"/>
    <property type="evidence" value="ECO:0007669"/>
    <property type="project" value="TreeGrafter"/>
</dbReference>
<evidence type="ECO:0000256" key="3">
    <source>
        <dbReference type="ARBA" id="ARBA00022679"/>
    </source>
</evidence>
<evidence type="ECO:0000256" key="8">
    <source>
        <dbReference type="ARBA" id="ARBA00048679"/>
    </source>
</evidence>
<accession>A0A835L5K3</accession>
<dbReference type="PROSITE" id="PS50011">
    <property type="entry name" value="PROTEIN_KINASE_DOM"/>
    <property type="match status" value="1"/>
</dbReference>
<dbReference type="EC" id="2.7.11.1" evidence="1"/>
<proteinExistence type="predicted"/>
<feature type="domain" description="UBA" evidence="12">
    <location>
        <begin position="242"/>
        <end position="285"/>
    </location>
</feature>
<feature type="region of interest" description="Disordered" evidence="10">
    <location>
        <begin position="406"/>
        <end position="494"/>
    </location>
</feature>
<dbReference type="InterPro" id="IPR017441">
    <property type="entry name" value="Protein_kinase_ATP_BS"/>
</dbReference>
<dbReference type="AlphaFoldDB" id="A0A835L5K3"/>
<dbReference type="GO" id="GO:0005524">
    <property type="term" value="F:ATP binding"/>
    <property type="evidence" value="ECO:0007669"/>
    <property type="project" value="UniProtKB-UniRule"/>
</dbReference>
<feature type="compositionally biased region" description="Basic and acidic residues" evidence="10">
    <location>
        <begin position="365"/>
        <end position="375"/>
    </location>
</feature>
<dbReference type="PROSITE" id="PS50030">
    <property type="entry name" value="UBA"/>
    <property type="match status" value="1"/>
</dbReference>
<evidence type="ECO:0000256" key="1">
    <source>
        <dbReference type="ARBA" id="ARBA00012513"/>
    </source>
</evidence>
<keyword evidence="6 9" id="KW-0067">ATP-binding</keyword>
<evidence type="ECO:0000313" key="14">
    <source>
        <dbReference type="Proteomes" id="UP000648187"/>
    </source>
</evidence>
<evidence type="ECO:0000313" key="13">
    <source>
        <dbReference type="EMBL" id="KAF9418985.1"/>
    </source>
</evidence>
<dbReference type="InterPro" id="IPR000719">
    <property type="entry name" value="Prot_kinase_dom"/>
</dbReference>
<evidence type="ECO:0000256" key="9">
    <source>
        <dbReference type="PROSITE-ProRule" id="PRU10141"/>
    </source>
</evidence>
<dbReference type="Proteomes" id="UP000648187">
    <property type="component" value="Unassembled WGS sequence"/>
</dbReference>
<evidence type="ECO:0000256" key="2">
    <source>
        <dbReference type="ARBA" id="ARBA00022527"/>
    </source>
</evidence>
<dbReference type="SUPFAM" id="SSF56112">
    <property type="entry name" value="Protein kinase-like (PK-like)"/>
    <property type="match status" value="1"/>
</dbReference>
<dbReference type="FunFam" id="3.30.200.20:FF:000003">
    <property type="entry name" value="Non-specific serine/threonine protein kinase"/>
    <property type="match status" value="1"/>
</dbReference>
<dbReference type="Pfam" id="PF00069">
    <property type="entry name" value="Pkinase"/>
    <property type="match status" value="1"/>
</dbReference>
<dbReference type="EMBL" id="JACKWZ010000048">
    <property type="protein sequence ID" value="KAF9418985.1"/>
    <property type="molecule type" value="Genomic_DNA"/>
</dbReference>
<dbReference type="InterPro" id="IPR011009">
    <property type="entry name" value="Kinase-like_dom_sf"/>
</dbReference>
<dbReference type="PANTHER" id="PTHR24346:SF45">
    <property type="entry name" value="PROTEIN KINASE DOMAIN-CONTAINING PROTEIN"/>
    <property type="match status" value="1"/>
</dbReference>
<feature type="compositionally biased region" description="Gly residues" evidence="10">
    <location>
        <begin position="460"/>
        <end position="478"/>
    </location>
</feature>
<sequence>MYDLLDTLGSGHFAVVKLARHVFTGEKVAVKVIDKSKLDDVSKSHLFQEVRCMKLVQHPNVVRLYEVIDTQTKLYLILELGDGGDLYDYIMRHESGLSESLARDYFRQIVRAISYCHRLHVVHRDLKPENVVFFEKLGVVKLTDFGFSNKFCPGQKLETSCGSLAYSAPEILLGDSYDAPAVDVWSLGVILYMLVLIGRMLLREPEKRATLSEIATDPWVTAGEGVTVEDFDTPLVAKEQLSEDDRTAIVQRMVNGAIASKEEILEALEKNEYNHITATYYLLAERKLRSKRYEANLRARRPEALSVARTAAAPQPRGLLAPPALSAAPRTPQDVPPRSRKCSIVREEEDDEEGAVAGGCGGRVVDARRGSRSEGRLHLAARAAHPTTTAPSTQRPTHLADNLTKKRAAEHADGPPERARRDSHDDSSDSQERGGGAGALGGSRGAARASAPSSAPAERGAGGAAGDGRAGGPAGAAGGRRRRAARKESRLRESRSLNRIAEVEEASGAARWAGGGGGLVALCGRPLLRLLAAARPPPAARRLHGLC</sequence>
<dbReference type="InterPro" id="IPR015940">
    <property type="entry name" value="UBA"/>
</dbReference>
<dbReference type="PROSITE" id="PS00108">
    <property type="entry name" value="PROTEIN_KINASE_ST"/>
    <property type="match status" value="1"/>
</dbReference>
<dbReference type="PANTHER" id="PTHR24346">
    <property type="entry name" value="MAP/MICROTUBULE AFFINITY-REGULATING KINASE"/>
    <property type="match status" value="1"/>
</dbReference>
<keyword evidence="4 9" id="KW-0547">Nucleotide-binding</keyword>
<evidence type="ECO:0000256" key="7">
    <source>
        <dbReference type="ARBA" id="ARBA00047899"/>
    </source>
</evidence>
<evidence type="ECO:0000256" key="5">
    <source>
        <dbReference type="ARBA" id="ARBA00022777"/>
    </source>
</evidence>
<protein>
    <recommendedName>
        <fullName evidence="1">non-specific serine/threonine protein kinase</fullName>
        <ecNumber evidence="1">2.7.11.1</ecNumber>
    </recommendedName>
</protein>
<dbReference type="GO" id="GO:0004674">
    <property type="term" value="F:protein serine/threonine kinase activity"/>
    <property type="evidence" value="ECO:0007669"/>
    <property type="project" value="UniProtKB-KW"/>
</dbReference>
<evidence type="ECO:0000256" key="6">
    <source>
        <dbReference type="ARBA" id="ARBA00022840"/>
    </source>
</evidence>
<comment type="catalytic activity">
    <reaction evidence="7">
        <text>L-threonyl-[protein] + ATP = O-phospho-L-threonyl-[protein] + ADP + H(+)</text>
        <dbReference type="Rhea" id="RHEA:46608"/>
        <dbReference type="Rhea" id="RHEA-COMP:11060"/>
        <dbReference type="Rhea" id="RHEA-COMP:11605"/>
        <dbReference type="ChEBI" id="CHEBI:15378"/>
        <dbReference type="ChEBI" id="CHEBI:30013"/>
        <dbReference type="ChEBI" id="CHEBI:30616"/>
        <dbReference type="ChEBI" id="CHEBI:61977"/>
        <dbReference type="ChEBI" id="CHEBI:456216"/>
        <dbReference type="EC" id="2.7.11.1"/>
    </reaction>
</comment>
<feature type="domain" description="Protein kinase" evidence="11">
    <location>
        <begin position="2"/>
        <end position="278"/>
    </location>
</feature>
<feature type="binding site" evidence="9">
    <location>
        <position position="31"/>
    </location>
    <ligand>
        <name>ATP</name>
        <dbReference type="ChEBI" id="CHEBI:30616"/>
    </ligand>
</feature>
<keyword evidence="2" id="KW-0723">Serine/threonine-protein kinase</keyword>
<keyword evidence="5" id="KW-0418">Kinase</keyword>
<comment type="caution">
    <text evidence="13">The sequence shown here is derived from an EMBL/GenBank/DDBJ whole genome shotgun (WGS) entry which is preliminary data.</text>
</comment>
<dbReference type="PROSITE" id="PS00107">
    <property type="entry name" value="PROTEIN_KINASE_ATP"/>
    <property type="match status" value="1"/>
</dbReference>
<feature type="compositionally biased region" description="Low complexity" evidence="10">
    <location>
        <begin position="319"/>
        <end position="329"/>
    </location>
</feature>
<dbReference type="InterPro" id="IPR008271">
    <property type="entry name" value="Ser/Thr_kinase_AS"/>
</dbReference>
<dbReference type="Gene3D" id="1.10.510.10">
    <property type="entry name" value="Transferase(Phosphotransferase) domain 1"/>
    <property type="match status" value="1"/>
</dbReference>
<dbReference type="FunFam" id="1.10.510.10:FF:002018">
    <property type="entry name" value="Uncharacterized protein"/>
    <property type="match status" value="1"/>
</dbReference>
<evidence type="ECO:0000259" key="11">
    <source>
        <dbReference type="PROSITE" id="PS50011"/>
    </source>
</evidence>
<dbReference type="SMART" id="SM00220">
    <property type="entry name" value="S_TKc"/>
    <property type="match status" value="1"/>
</dbReference>
<evidence type="ECO:0000256" key="10">
    <source>
        <dbReference type="SAM" id="MobiDB-lite"/>
    </source>
</evidence>
<feature type="compositionally biased region" description="Basic and acidic residues" evidence="10">
    <location>
        <begin position="406"/>
        <end position="432"/>
    </location>
</feature>
<keyword evidence="3" id="KW-0808">Transferase</keyword>
<evidence type="ECO:0000259" key="12">
    <source>
        <dbReference type="PROSITE" id="PS50030"/>
    </source>
</evidence>
<comment type="catalytic activity">
    <reaction evidence="8">
        <text>L-seryl-[protein] + ATP = O-phospho-L-seryl-[protein] + ADP + H(+)</text>
        <dbReference type="Rhea" id="RHEA:17989"/>
        <dbReference type="Rhea" id="RHEA-COMP:9863"/>
        <dbReference type="Rhea" id="RHEA-COMP:11604"/>
        <dbReference type="ChEBI" id="CHEBI:15378"/>
        <dbReference type="ChEBI" id="CHEBI:29999"/>
        <dbReference type="ChEBI" id="CHEBI:30616"/>
        <dbReference type="ChEBI" id="CHEBI:83421"/>
        <dbReference type="ChEBI" id="CHEBI:456216"/>
        <dbReference type="EC" id="2.7.11.1"/>
    </reaction>
</comment>
<feature type="compositionally biased region" description="Gly residues" evidence="10">
    <location>
        <begin position="433"/>
        <end position="444"/>
    </location>
</feature>
<organism evidence="13 14">
    <name type="scientific">Spodoptera exigua</name>
    <name type="common">Beet armyworm</name>
    <name type="synonym">Noctua fulgens</name>
    <dbReference type="NCBI Taxonomy" id="7107"/>
    <lineage>
        <taxon>Eukaryota</taxon>
        <taxon>Metazoa</taxon>
        <taxon>Ecdysozoa</taxon>
        <taxon>Arthropoda</taxon>
        <taxon>Hexapoda</taxon>
        <taxon>Insecta</taxon>
        <taxon>Pterygota</taxon>
        <taxon>Neoptera</taxon>
        <taxon>Endopterygota</taxon>
        <taxon>Lepidoptera</taxon>
        <taxon>Glossata</taxon>
        <taxon>Ditrysia</taxon>
        <taxon>Noctuoidea</taxon>
        <taxon>Noctuidae</taxon>
        <taxon>Amphipyrinae</taxon>
        <taxon>Spodoptera</taxon>
    </lineage>
</organism>
<name>A0A835L5K3_SPOEX</name>
<keyword evidence="14" id="KW-1185">Reference proteome</keyword>
<dbReference type="CDD" id="cd14339">
    <property type="entry name" value="UBA_SNRK"/>
    <property type="match status" value="1"/>
</dbReference>
<evidence type="ECO:0000256" key="4">
    <source>
        <dbReference type="ARBA" id="ARBA00022741"/>
    </source>
</evidence>
<gene>
    <name evidence="13" type="ORF">HW555_004312</name>
</gene>